<comment type="caution">
    <text evidence="1">The sequence shown here is derived from an EMBL/GenBank/DDBJ whole genome shotgun (WGS) entry which is preliminary data.</text>
</comment>
<reference evidence="1 2" key="1">
    <citation type="submission" date="2024-08" db="EMBL/GenBank/DDBJ databases">
        <title>Insights into the chromosomal genome structure of Flemingia macrophylla.</title>
        <authorList>
            <person name="Ding Y."/>
            <person name="Zhao Y."/>
            <person name="Bi W."/>
            <person name="Wu M."/>
            <person name="Zhao G."/>
            <person name="Gong Y."/>
            <person name="Li W."/>
            <person name="Zhang P."/>
        </authorList>
    </citation>
    <scope>NUCLEOTIDE SEQUENCE [LARGE SCALE GENOMIC DNA]</scope>
    <source>
        <strain evidence="1">DYQJB</strain>
        <tissue evidence="1">Leaf</tissue>
    </source>
</reference>
<protein>
    <submittedName>
        <fullName evidence="1">Uncharacterized protein</fullName>
    </submittedName>
</protein>
<organism evidence="1 2">
    <name type="scientific">Flemingia macrophylla</name>
    <dbReference type="NCBI Taxonomy" id="520843"/>
    <lineage>
        <taxon>Eukaryota</taxon>
        <taxon>Viridiplantae</taxon>
        <taxon>Streptophyta</taxon>
        <taxon>Embryophyta</taxon>
        <taxon>Tracheophyta</taxon>
        <taxon>Spermatophyta</taxon>
        <taxon>Magnoliopsida</taxon>
        <taxon>eudicotyledons</taxon>
        <taxon>Gunneridae</taxon>
        <taxon>Pentapetalae</taxon>
        <taxon>rosids</taxon>
        <taxon>fabids</taxon>
        <taxon>Fabales</taxon>
        <taxon>Fabaceae</taxon>
        <taxon>Papilionoideae</taxon>
        <taxon>50 kb inversion clade</taxon>
        <taxon>NPAAA clade</taxon>
        <taxon>indigoferoid/millettioid clade</taxon>
        <taxon>Phaseoleae</taxon>
        <taxon>Flemingia</taxon>
    </lineage>
</organism>
<name>A0ABD1MP11_9FABA</name>
<evidence type="ECO:0000313" key="1">
    <source>
        <dbReference type="EMBL" id="KAL2337263.1"/>
    </source>
</evidence>
<dbReference type="Proteomes" id="UP001603857">
    <property type="component" value="Unassembled WGS sequence"/>
</dbReference>
<gene>
    <name evidence="1" type="ORF">Fmac_011709</name>
</gene>
<dbReference type="EMBL" id="JBGMDY010000004">
    <property type="protein sequence ID" value="KAL2337263.1"/>
    <property type="molecule type" value="Genomic_DNA"/>
</dbReference>
<proteinExistence type="predicted"/>
<accession>A0ABD1MP11</accession>
<keyword evidence="2" id="KW-1185">Reference proteome</keyword>
<dbReference type="AlphaFoldDB" id="A0ABD1MP11"/>
<evidence type="ECO:0000313" key="2">
    <source>
        <dbReference type="Proteomes" id="UP001603857"/>
    </source>
</evidence>
<sequence>MAVVLSTIHLTAVKRVASIDKFIQVEVSTYSTIGDVIQYRNSHGIDCFNIEYVLNMKVWLVFLRKSVGSDVRNEVRILLRSSHC</sequence>